<keyword evidence="2" id="KW-1185">Reference proteome</keyword>
<evidence type="ECO:0000313" key="2">
    <source>
        <dbReference type="Proteomes" id="UP000473014"/>
    </source>
</evidence>
<evidence type="ECO:0000313" key="1">
    <source>
        <dbReference type="EMBL" id="MTE20279.1"/>
    </source>
</evidence>
<reference evidence="1 2" key="1">
    <citation type="submission" date="2019-11" db="EMBL/GenBank/DDBJ databases">
        <authorList>
            <person name="Yuan L."/>
        </authorList>
    </citation>
    <scope>NUCLEOTIDE SEQUENCE [LARGE SCALE GENOMIC DNA]</scope>
    <source>
        <strain evidence="1 2">TRM43335</strain>
    </source>
</reference>
<organism evidence="1 2">
    <name type="scientific">Streptomyces taklimakanensis</name>
    <dbReference type="NCBI Taxonomy" id="2569853"/>
    <lineage>
        <taxon>Bacteria</taxon>
        <taxon>Bacillati</taxon>
        <taxon>Actinomycetota</taxon>
        <taxon>Actinomycetes</taxon>
        <taxon>Kitasatosporales</taxon>
        <taxon>Streptomycetaceae</taxon>
        <taxon>Streptomyces</taxon>
    </lineage>
</organism>
<protein>
    <submittedName>
        <fullName evidence="1">Uncharacterized protein</fullName>
    </submittedName>
</protein>
<name>A0A6G2BDX2_9ACTN</name>
<comment type="caution">
    <text evidence="1">The sequence shown here is derived from an EMBL/GenBank/DDBJ whole genome shotgun (WGS) entry which is preliminary data.</text>
</comment>
<dbReference type="OrthoDB" id="3690147at2"/>
<dbReference type="RefSeq" id="WP_155071393.1">
    <property type="nucleotide sequence ID" value="NZ_WIXO01000001.1"/>
</dbReference>
<dbReference type="Proteomes" id="UP000473014">
    <property type="component" value="Unassembled WGS sequence"/>
</dbReference>
<accession>A0A6G2BDX2</accession>
<dbReference type="EMBL" id="WIXO01000001">
    <property type="protein sequence ID" value="MTE20279.1"/>
    <property type="molecule type" value="Genomic_DNA"/>
</dbReference>
<dbReference type="AlphaFoldDB" id="A0A6G2BDX2"/>
<gene>
    <name evidence="1" type="ORF">F0L17_14405</name>
</gene>
<proteinExistence type="predicted"/>
<sequence length="164" mass="17603">MTGTHAHLHPRPALVNGLAVMSVNPLPFAADQANTWIDLPGTDAVLPEAGTYNLDATWRAQLQGVGPIHHYVTGRIWDVTAGTVVPDSGAWVCTIIEYRSIAGQTGDDRTADAHVPYTIPGPRTIRMQAMWVPDPDPALNPPTIARMLSAPSGPTRLRWTKVGG</sequence>